<keyword evidence="3" id="KW-1185">Reference proteome</keyword>
<feature type="compositionally biased region" description="Acidic residues" evidence="1">
    <location>
        <begin position="491"/>
        <end position="502"/>
    </location>
</feature>
<sequence>MNEISAHIWDPEDFIHRNGDLFYSKFGNPGVALFEFAAFWIDPFMSEQKRESKLANEVMPELDAFLEPFVKHYPFAAKPLTVLLQSHENEWDEVVHPYLYGSQECPESVDHELLRGLIWEFSGRYPDLYIWIGDQEYQVCQVYDKLPKWMNSTRTFNRVWVNKKRIIAIPPDRPNIGQPGLPLEIAISTLWTKLYSCPQVPILTKFFNDTGGLKCIKNHLERIINVEVVLSAQVAQLLSHFPYLIVESYMAGVGNHRPIESTLSFGKKRKKVSTSESEKIIREWKETNTAVYTIGVPDWIAGLLEDEPSKQMNETIYVGLEVLAREDEFLKNSLKVQPNSSFEFKKYDCLSRHVLEKILIKKKQLSGHTKEIKFVPPPAGGVDLAEEELMRTMGSIFANKQELEEYLTRDQDDYEQDDEDVDEDELDEEVKKSLEGSGISKDDFFEFFLKNALNMNDEEVEVYRTDRTSQPTSKSPPPTPPPTRKRKEYNDDSDYTSDEDEFPVQYNEYNDYGLRDDSDDEFYEGYEDEYVDYSRYVPFYRNYVDDNDNYYKDDYDDDSEDVDALVRSLANLR</sequence>
<protein>
    <submittedName>
        <fullName evidence="2">Uncharacterized protein</fullName>
    </submittedName>
</protein>
<organism evidence="2 3">
    <name type="scientific">[Candida] anglica</name>
    <dbReference type="NCBI Taxonomy" id="148631"/>
    <lineage>
        <taxon>Eukaryota</taxon>
        <taxon>Fungi</taxon>
        <taxon>Dikarya</taxon>
        <taxon>Ascomycota</taxon>
        <taxon>Saccharomycotina</taxon>
        <taxon>Pichiomycetes</taxon>
        <taxon>Debaryomycetaceae</taxon>
        <taxon>Kurtzmaniella</taxon>
    </lineage>
</organism>
<accession>A0ABP0ELE1</accession>
<evidence type="ECO:0000256" key="1">
    <source>
        <dbReference type="SAM" id="MobiDB-lite"/>
    </source>
</evidence>
<feature type="compositionally biased region" description="Acidic residues" evidence="1">
    <location>
        <begin position="412"/>
        <end position="428"/>
    </location>
</feature>
<proteinExistence type="predicted"/>
<dbReference type="Proteomes" id="UP001497600">
    <property type="component" value="Chromosome G"/>
</dbReference>
<feature type="region of interest" description="Disordered" evidence="1">
    <location>
        <begin position="408"/>
        <end position="433"/>
    </location>
</feature>
<name>A0ABP0ELE1_9ASCO</name>
<dbReference type="EMBL" id="OZ004259">
    <property type="protein sequence ID" value="CAK7916234.1"/>
    <property type="molecule type" value="Genomic_DNA"/>
</dbReference>
<evidence type="ECO:0000313" key="2">
    <source>
        <dbReference type="EMBL" id="CAK7916234.1"/>
    </source>
</evidence>
<feature type="region of interest" description="Disordered" evidence="1">
    <location>
        <begin position="462"/>
        <end position="520"/>
    </location>
</feature>
<reference evidence="2 3" key="1">
    <citation type="submission" date="2024-01" db="EMBL/GenBank/DDBJ databases">
        <authorList>
            <consortium name="Genoscope - CEA"/>
            <person name="William W."/>
        </authorList>
    </citation>
    <scope>NUCLEOTIDE SEQUENCE [LARGE SCALE GENOMIC DNA]</scope>
    <source>
        <strain evidence="2 3">29B2s-10</strain>
    </source>
</reference>
<evidence type="ECO:0000313" key="3">
    <source>
        <dbReference type="Proteomes" id="UP001497600"/>
    </source>
</evidence>
<gene>
    <name evidence="2" type="ORF">CAAN4_G02938</name>
</gene>